<dbReference type="InterPro" id="IPR005545">
    <property type="entry name" value="YCII"/>
</dbReference>
<keyword evidence="4" id="KW-1185">Reference proteome</keyword>
<dbReference type="KEGG" id="phl:KKY_3230"/>
<dbReference type="Proteomes" id="UP000008850">
    <property type="component" value="Chromosome"/>
</dbReference>
<organism evidence="3 4">
    <name type="scientific">Pelagibacterium halotolerans (strain DSM 22347 / JCM 15775 / CGMCC 1.7692 / B2)</name>
    <dbReference type="NCBI Taxonomy" id="1082931"/>
    <lineage>
        <taxon>Bacteria</taxon>
        <taxon>Pseudomonadati</taxon>
        <taxon>Pseudomonadota</taxon>
        <taxon>Alphaproteobacteria</taxon>
        <taxon>Hyphomicrobiales</taxon>
        <taxon>Devosiaceae</taxon>
        <taxon>Pelagibacterium</taxon>
    </lineage>
</organism>
<accession>G4R6U6</accession>
<evidence type="ECO:0000259" key="2">
    <source>
        <dbReference type="Pfam" id="PF03795"/>
    </source>
</evidence>
<dbReference type="HOGENOM" id="CLU_110355_3_1_5"/>
<dbReference type="Pfam" id="PF03795">
    <property type="entry name" value="YCII"/>
    <property type="match status" value="1"/>
</dbReference>
<dbReference type="eggNOG" id="COG2350">
    <property type="taxonomic scope" value="Bacteria"/>
</dbReference>
<dbReference type="STRING" id="1082931.KKY_3230"/>
<evidence type="ECO:0000313" key="3">
    <source>
        <dbReference type="EMBL" id="AEQ53219.1"/>
    </source>
</evidence>
<dbReference type="EMBL" id="CP003075">
    <property type="protein sequence ID" value="AEQ53219.1"/>
    <property type="molecule type" value="Genomic_DNA"/>
</dbReference>
<protein>
    <submittedName>
        <fullName evidence="3">YciL protein</fullName>
    </submittedName>
</protein>
<evidence type="ECO:0000256" key="1">
    <source>
        <dbReference type="ARBA" id="ARBA00007689"/>
    </source>
</evidence>
<evidence type="ECO:0000313" key="4">
    <source>
        <dbReference type="Proteomes" id="UP000008850"/>
    </source>
</evidence>
<reference evidence="3 4" key="1">
    <citation type="journal article" date="2012" name="J. Bacteriol.">
        <title>Complete genome sequence of Pelagibacterium halotolerans B2T.</title>
        <authorList>
            <person name="Huo Y.Y."/>
            <person name="Cheng H."/>
            <person name="Han X.F."/>
            <person name="Jiang X.W."/>
            <person name="Sun C."/>
            <person name="Zhang X.Q."/>
            <person name="Zhu X.F."/>
            <person name="Liu Y.F."/>
            <person name="Li P.F."/>
            <person name="Ni P.X."/>
            <person name="Wu M."/>
        </authorList>
    </citation>
    <scope>NUCLEOTIDE SEQUENCE [LARGE SCALE GENOMIC DNA]</scope>
    <source>
        <strain evidence="4">DSM 22347 / JCM 15775 / CGMCC 1.7692 / B2</strain>
    </source>
</reference>
<dbReference type="InterPro" id="IPR051807">
    <property type="entry name" value="Sec-metab_biosynth-assoc"/>
</dbReference>
<dbReference type="InterPro" id="IPR011008">
    <property type="entry name" value="Dimeric_a/b-barrel"/>
</dbReference>
<dbReference type="PANTHER" id="PTHR33606">
    <property type="entry name" value="PROTEIN YCII"/>
    <property type="match status" value="1"/>
</dbReference>
<feature type="domain" description="YCII-related" evidence="2">
    <location>
        <begin position="3"/>
        <end position="89"/>
    </location>
</feature>
<comment type="similarity">
    <text evidence="1">Belongs to the YciI family.</text>
</comment>
<sequence>MTMMFAVTAFDKNDHLETRLATRPAHLQFWEDNAASMVLAGPFLDAEGKATGSLMIVKAENQAAAEALVASDPYAEAGLFESVVVRPWNWVINRPDHLK</sequence>
<name>G4R6U6_PELHB</name>
<gene>
    <name evidence="3" type="ordered locus">KKY_3230</name>
</gene>
<dbReference type="SUPFAM" id="SSF54909">
    <property type="entry name" value="Dimeric alpha+beta barrel"/>
    <property type="match status" value="1"/>
</dbReference>
<dbReference type="Gene3D" id="3.30.70.1060">
    <property type="entry name" value="Dimeric alpha+beta barrel"/>
    <property type="match status" value="1"/>
</dbReference>
<proteinExistence type="inferred from homology"/>
<dbReference type="PANTHER" id="PTHR33606:SF3">
    <property type="entry name" value="PROTEIN YCII"/>
    <property type="match status" value="1"/>
</dbReference>
<dbReference type="AlphaFoldDB" id="G4R6U6"/>